<gene>
    <name evidence="1" type="ORF">TSPGSL018_16339</name>
</gene>
<sequence length="55" mass="6183">MGRLFVEVLQGHCYVCRCCHGQLAELSTLLSKQFHSRHGKAYGVIGNGINFSIRF</sequence>
<reference evidence="1" key="1">
    <citation type="submission" date="2014-05" db="EMBL/GenBank/DDBJ databases">
        <title>The transcriptome of the halophilic microalga Tetraselmis sp. GSL018 isolated from the Great Salt Lake, Utah.</title>
        <authorList>
            <person name="Jinkerson R.E."/>
            <person name="D'Adamo S."/>
            <person name="Posewitz M.C."/>
        </authorList>
    </citation>
    <scope>NUCLEOTIDE SEQUENCE</scope>
    <source>
        <strain evidence="1">GSL018</strain>
    </source>
</reference>
<evidence type="ECO:0000313" key="1">
    <source>
        <dbReference type="EMBL" id="JAC65296.1"/>
    </source>
</evidence>
<protein>
    <recommendedName>
        <fullName evidence="2">Yippee domain-containing protein</fullName>
    </recommendedName>
</protein>
<evidence type="ECO:0008006" key="2">
    <source>
        <dbReference type="Google" id="ProtNLM"/>
    </source>
</evidence>
<dbReference type="EMBL" id="GBEZ01021451">
    <property type="protein sequence ID" value="JAC65296.1"/>
    <property type="molecule type" value="Transcribed_RNA"/>
</dbReference>
<proteinExistence type="predicted"/>
<dbReference type="AlphaFoldDB" id="A0A061R433"/>
<name>A0A061R433_9CHLO</name>
<accession>A0A061R433</accession>
<organism evidence="1">
    <name type="scientific">Tetraselmis sp. GSL018</name>
    <dbReference type="NCBI Taxonomy" id="582737"/>
    <lineage>
        <taxon>Eukaryota</taxon>
        <taxon>Viridiplantae</taxon>
        <taxon>Chlorophyta</taxon>
        <taxon>core chlorophytes</taxon>
        <taxon>Chlorodendrophyceae</taxon>
        <taxon>Chlorodendrales</taxon>
        <taxon>Chlorodendraceae</taxon>
        <taxon>Tetraselmis</taxon>
    </lineage>
</organism>